<sequence>MNKESGNILTSPSKMMLSTLRGLYIALDMQGIEVMRIQFTVNIHIMDTAAR</sequence>
<dbReference type="AlphaFoldDB" id="A0A0B6Z8B6"/>
<proteinExistence type="predicted"/>
<dbReference type="EMBL" id="HACG01017913">
    <property type="protein sequence ID" value="CEK64778.1"/>
    <property type="molecule type" value="Transcribed_RNA"/>
</dbReference>
<name>A0A0B6Z8B6_9EUPU</name>
<accession>A0A0B6Z8B6</accession>
<protein>
    <submittedName>
        <fullName evidence="1">Uncharacterized protein</fullName>
    </submittedName>
</protein>
<evidence type="ECO:0000313" key="1">
    <source>
        <dbReference type="EMBL" id="CEK64778.1"/>
    </source>
</evidence>
<organism evidence="1">
    <name type="scientific">Arion vulgaris</name>
    <dbReference type="NCBI Taxonomy" id="1028688"/>
    <lineage>
        <taxon>Eukaryota</taxon>
        <taxon>Metazoa</taxon>
        <taxon>Spiralia</taxon>
        <taxon>Lophotrochozoa</taxon>
        <taxon>Mollusca</taxon>
        <taxon>Gastropoda</taxon>
        <taxon>Heterobranchia</taxon>
        <taxon>Euthyneura</taxon>
        <taxon>Panpulmonata</taxon>
        <taxon>Eupulmonata</taxon>
        <taxon>Stylommatophora</taxon>
        <taxon>Helicina</taxon>
        <taxon>Arionoidea</taxon>
        <taxon>Arionidae</taxon>
        <taxon>Arion</taxon>
    </lineage>
</organism>
<reference evidence="1" key="1">
    <citation type="submission" date="2014-12" db="EMBL/GenBank/DDBJ databases">
        <title>Insight into the proteome of Arion vulgaris.</title>
        <authorList>
            <person name="Aradska J."/>
            <person name="Bulat T."/>
            <person name="Smidak R."/>
            <person name="Sarate P."/>
            <person name="Gangsoo J."/>
            <person name="Sialana F."/>
            <person name="Bilban M."/>
            <person name="Lubec G."/>
        </authorList>
    </citation>
    <scope>NUCLEOTIDE SEQUENCE</scope>
    <source>
        <tissue evidence="1">Skin</tissue>
    </source>
</reference>
<gene>
    <name evidence="1" type="primary">ORF52875</name>
</gene>